<dbReference type="AlphaFoldDB" id="X0V8T7"/>
<reference evidence="1" key="1">
    <citation type="journal article" date="2014" name="Front. Microbiol.">
        <title>High frequency of phylogenetically diverse reductive dehalogenase-homologous genes in deep subseafloor sedimentary metagenomes.</title>
        <authorList>
            <person name="Kawai M."/>
            <person name="Futagami T."/>
            <person name="Toyoda A."/>
            <person name="Takaki Y."/>
            <person name="Nishi S."/>
            <person name="Hori S."/>
            <person name="Arai W."/>
            <person name="Tsubouchi T."/>
            <person name="Morono Y."/>
            <person name="Uchiyama I."/>
            <person name="Ito T."/>
            <person name="Fujiyama A."/>
            <person name="Inagaki F."/>
            <person name="Takami H."/>
        </authorList>
    </citation>
    <scope>NUCLEOTIDE SEQUENCE</scope>
    <source>
        <strain evidence="1">Expedition CK06-06</strain>
    </source>
</reference>
<dbReference type="EMBL" id="BARS01037627">
    <property type="protein sequence ID" value="GAG14580.1"/>
    <property type="molecule type" value="Genomic_DNA"/>
</dbReference>
<name>X0V8T7_9ZZZZ</name>
<proteinExistence type="predicted"/>
<evidence type="ECO:0000313" key="1">
    <source>
        <dbReference type="EMBL" id="GAG14580.1"/>
    </source>
</evidence>
<protein>
    <submittedName>
        <fullName evidence="1">Uncharacterized protein</fullName>
    </submittedName>
</protein>
<organism evidence="1">
    <name type="scientific">marine sediment metagenome</name>
    <dbReference type="NCBI Taxonomy" id="412755"/>
    <lineage>
        <taxon>unclassified sequences</taxon>
        <taxon>metagenomes</taxon>
        <taxon>ecological metagenomes</taxon>
    </lineage>
</organism>
<accession>X0V8T7</accession>
<comment type="caution">
    <text evidence="1">The sequence shown here is derived from an EMBL/GenBank/DDBJ whole genome shotgun (WGS) entry which is preliminary data.</text>
</comment>
<sequence>MTHGTWIEMVRQHRLSVHIDQEQQEMSDAQARMQMFLQERALELTPFFEGDELVLRKDGRKLFDFRKCWVEHVRGELKQGYMIRVKPLKKDGTLDFGYVHVAHIWPAYAKFWDRIAREVTIQDLRTRERNRAI</sequence>
<gene>
    <name evidence="1" type="ORF">S01H1_57678</name>
</gene>